<dbReference type="SUPFAM" id="SSF54373">
    <property type="entry name" value="FAD-linked reductases, C-terminal domain"/>
    <property type="match status" value="1"/>
</dbReference>
<evidence type="ECO:0000256" key="1">
    <source>
        <dbReference type="ARBA" id="ARBA00001974"/>
    </source>
</evidence>
<dbReference type="RefSeq" id="WP_243797523.1">
    <property type="nucleotide sequence ID" value="NZ_CP094669.1"/>
</dbReference>
<keyword evidence="5 7" id="KW-0413">Isomerase</keyword>
<evidence type="ECO:0000256" key="2">
    <source>
        <dbReference type="ARBA" id="ARBA00009321"/>
    </source>
</evidence>
<dbReference type="Pfam" id="PF03275">
    <property type="entry name" value="GLF"/>
    <property type="match status" value="1"/>
</dbReference>
<dbReference type="EMBL" id="CP094669">
    <property type="protein sequence ID" value="UOG74235.1"/>
    <property type="molecule type" value="Genomic_DNA"/>
</dbReference>
<dbReference type="NCBIfam" id="TIGR00031">
    <property type="entry name" value="UDP-GALP_mutase"/>
    <property type="match status" value="1"/>
</dbReference>
<dbReference type="InterPro" id="IPR015899">
    <property type="entry name" value="UDP-GalPyranose_mutase_C"/>
</dbReference>
<protein>
    <submittedName>
        <fullName evidence="7">UDP-galactopyranose mutase</fullName>
        <ecNumber evidence="7">5.4.99.9</ecNumber>
    </submittedName>
</protein>
<gene>
    <name evidence="7" type="primary">glf</name>
    <name evidence="7" type="ORF">MTX78_19195</name>
</gene>
<dbReference type="Proteomes" id="UP000831113">
    <property type="component" value="Chromosome"/>
</dbReference>
<dbReference type="InterPro" id="IPR004379">
    <property type="entry name" value="UDP-GALP_mutase"/>
</dbReference>
<evidence type="ECO:0000259" key="6">
    <source>
        <dbReference type="Pfam" id="PF03275"/>
    </source>
</evidence>
<feature type="domain" description="UDP-galactopyranose mutase C-terminal" evidence="6">
    <location>
        <begin position="147"/>
        <end position="343"/>
    </location>
</feature>
<keyword evidence="4" id="KW-0274">FAD</keyword>
<evidence type="ECO:0000256" key="4">
    <source>
        <dbReference type="ARBA" id="ARBA00022827"/>
    </source>
</evidence>
<organism evidence="7 8">
    <name type="scientific">Hymenobacter tibetensis</name>
    <dbReference type="NCBI Taxonomy" id="497967"/>
    <lineage>
        <taxon>Bacteria</taxon>
        <taxon>Pseudomonadati</taxon>
        <taxon>Bacteroidota</taxon>
        <taxon>Cytophagia</taxon>
        <taxon>Cytophagales</taxon>
        <taxon>Hymenobacteraceae</taxon>
        <taxon>Hymenobacter</taxon>
    </lineage>
</organism>
<comment type="cofactor">
    <cofactor evidence="1">
        <name>FAD</name>
        <dbReference type="ChEBI" id="CHEBI:57692"/>
    </cofactor>
</comment>
<dbReference type="PANTHER" id="PTHR21197:SF0">
    <property type="entry name" value="UDP-GALACTOPYRANOSE MUTASE"/>
    <property type="match status" value="1"/>
</dbReference>
<dbReference type="GO" id="GO:0008767">
    <property type="term" value="F:UDP-galactopyranose mutase activity"/>
    <property type="evidence" value="ECO:0007669"/>
    <property type="project" value="UniProtKB-EC"/>
</dbReference>
<dbReference type="Pfam" id="PF13450">
    <property type="entry name" value="NAD_binding_8"/>
    <property type="match status" value="1"/>
</dbReference>
<keyword evidence="8" id="KW-1185">Reference proteome</keyword>
<dbReference type="EC" id="5.4.99.9" evidence="7"/>
<dbReference type="PANTHER" id="PTHR21197">
    <property type="entry name" value="UDP-GALACTOPYRANOSE MUTASE"/>
    <property type="match status" value="1"/>
</dbReference>
<keyword evidence="3" id="KW-0285">Flavoprotein</keyword>
<evidence type="ECO:0000256" key="5">
    <source>
        <dbReference type="ARBA" id="ARBA00023235"/>
    </source>
</evidence>
<accession>A0ABY4CYG5</accession>
<dbReference type="SUPFAM" id="SSF51971">
    <property type="entry name" value="Nucleotide-binding domain"/>
    <property type="match status" value="1"/>
</dbReference>
<proteinExistence type="inferred from homology"/>
<reference evidence="7 8" key="1">
    <citation type="submission" date="2022-03" db="EMBL/GenBank/DDBJ databases">
        <title>Hymenobactersp. isolated from the air.</title>
        <authorList>
            <person name="Won M."/>
            <person name="Kwon S.-W."/>
        </authorList>
    </citation>
    <scope>NUCLEOTIDE SEQUENCE [LARGE SCALE GENOMIC DNA]</scope>
    <source>
        <strain evidence="7 8">KACC 21982</strain>
    </source>
</reference>
<comment type="similarity">
    <text evidence="2">Belongs to the UDP-galactopyranose/dTDP-fucopyranose mutase family.</text>
</comment>
<evidence type="ECO:0000313" key="8">
    <source>
        <dbReference type="Proteomes" id="UP000831113"/>
    </source>
</evidence>
<dbReference type="Gene3D" id="3.40.50.720">
    <property type="entry name" value="NAD(P)-binding Rossmann-like Domain"/>
    <property type="match status" value="3"/>
</dbReference>
<name>A0ABY4CYG5_9BACT</name>
<evidence type="ECO:0000256" key="3">
    <source>
        <dbReference type="ARBA" id="ARBA00022630"/>
    </source>
</evidence>
<evidence type="ECO:0000313" key="7">
    <source>
        <dbReference type="EMBL" id="UOG74235.1"/>
    </source>
</evidence>
<sequence length="396" mass="45769">MFDYLIVGAGFAGSVLAERLATRSNKKVLIVDKRSHIAGNAYDHYNEEGILVHKYGPHIFHTNSKDVFEYLSNFTDWRPYEHRVLASVDGQLVPMPINLDTINKLYGLSLNSFEVEQFLESLAEEIPVIKTSEDVVVSKVGRELYEKFFRNYTRKQWGLDPSELDKSVTSRVPTRTNRDSRYFTDTYQAMPLHGYTRMFEKMLDHPNIKVMLNTDYHDIIDFIPFKEMIFTGPVDEYFDFKYGKLPYRSLEFKHETLNQENYLEAPVVNYPNDNLYTRITEFKALTGQKHPKTAIVYEYPKAEGDPYYPVPQPENAELYNQYKKLADNTPNVHFVGRLATYRYYNMDQVVAQALTLYKKLTEKSEEAVKAAAKPAITGSASIIDKLVPRDPAKGKP</sequence>